<comment type="similarity">
    <text evidence="8 9">Belongs to the TRAP transporter small permease family.</text>
</comment>
<comment type="subunit">
    <text evidence="9">The complex comprises the extracytoplasmic solute receptor protein and the two transmembrane proteins.</text>
</comment>
<evidence type="ECO:0000256" key="9">
    <source>
        <dbReference type="RuleBase" id="RU369079"/>
    </source>
</evidence>
<evidence type="ECO:0000256" key="2">
    <source>
        <dbReference type="ARBA" id="ARBA00022448"/>
    </source>
</evidence>
<dbReference type="GO" id="GO:0022857">
    <property type="term" value="F:transmembrane transporter activity"/>
    <property type="evidence" value="ECO:0007669"/>
    <property type="project" value="UniProtKB-UniRule"/>
</dbReference>
<feature type="domain" description="Tripartite ATP-independent periplasmic transporters DctQ component" evidence="11">
    <location>
        <begin position="23"/>
        <end position="178"/>
    </location>
</feature>
<dbReference type="Proteomes" id="UP000886602">
    <property type="component" value="Unassembled WGS sequence"/>
</dbReference>
<dbReference type="EMBL" id="JADJNC010000003">
    <property type="protein sequence ID" value="MBK7421706.1"/>
    <property type="molecule type" value="Genomic_DNA"/>
</dbReference>
<gene>
    <name evidence="12" type="ORF">IPJ48_00630</name>
</gene>
<accession>A0A9D7FGT3</accession>
<proteinExistence type="inferred from homology"/>
<dbReference type="GO" id="GO:0005886">
    <property type="term" value="C:plasma membrane"/>
    <property type="evidence" value="ECO:0007669"/>
    <property type="project" value="UniProtKB-SubCell"/>
</dbReference>
<comment type="caution">
    <text evidence="12">The sequence shown here is derived from an EMBL/GenBank/DDBJ whole genome shotgun (WGS) entry which is preliminary data.</text>
</comment>
<reference evidence="12" key="1">
    <citation type="submission" date="2020-10" db="EMBL/GenBank/DDBJ databases">
        <title>Connecting structure to function with the recovery of over 1000 high-quality activated sludge metagenome-assembled genomes encoding full-length rRNA genes using long-read sequencing.</title>
        <authorList>
            <person name="Singleton C.M."/>
            <person name="Petriglieri F."/>
            <person name="Kristensen J.M."/>
            <person name="Kirkegaard R.H."/>
            <person name="Michaelsen T.Y."/>
            <person name="Andersen M.H."/>
            <person name="Karst S.M."/>
            <person name="Dueholm M.S."/>
            <person name="Nielsen P.H."/>
            <person name="Albertsen M."/>
        </authorList>
    </citation>
    <scope>NUCLEOTIDE SEQUENCE</scope>
    <source>
        <strain evidence="12">EsbW_18-Q3-R4-48_MAXAC.044</strain>
    </source>
</reference>
<feature type="region of interest" description="Disordered" evidence="10">
    <location>
        <begin position="215"/>
        <end position="260"/>
    </location>
</feature>
<evidence type="ECO:0000256" key="1">
    <source>
        <dbReference type="ARBA" id="ARBA00004429"/>
    </source>
</evidence>
<feature type="transmembrane region" description="Helical" evidence="9">
    <location>
        <begin position="12"/>
        <end position="33"/>
    </location>
</feature>
<dbReference type="InterPro" id="IPR007387">
    <property type="entry name" value="TRAP_DctQ"/>
</dbReference>
<evidence type="ECO:0000256" key="8">
    <source>
        <dbReference type="ARBA" id="ARBA00038436"/>
    </source>
</evidence>
<evidence type="ECO:0000313" key="13">
    <source>
        <dbReference type="Proteomes" id="UP000886602"/>
    </source>
</evidence>
<evidence type="ECO:0000313" key="12">
    <source>
        <dbReference type="EMBL" id="MBK7421706.1"/>
    </source>
</evidence>
<evidence type="ECO:0000256" key="3">
    <source>
        <dbReference type="ARBA" id="ARBA00022475"/>
    </source>
</evidence>
<keyword evidence="2 9" id="KW-0813">Transport</keyword>
<evidence type="ECO:0000259" key="11">
    <source>
        <dbReference type="Pfam" id="PF04290"/>
    </source>
</evidence>
<feature type="transmembrane region" description="Helical" evidence="9">
    <location>
        <begin position="45"/>
        <end position="66"/>
    </location>
</feature>
<keyword evidence="5 9" id="KW-0812">Transmembrane</keyword>
<dbReference type="PANTHER" id="PTHR35011">
    <property type="entry name" value="2,3-DIKETO-L-GULONATE TRAP TRANSPORTER SMALL PERMEASE PROTEIN YIAM"/>
    <property type="match status" value="1"/>
</dbReference>
<evidence type="ECO:0000256" key="6">
    <source>
        <dbReference type="ARBA" id="ARBA00022989"/>
    </source>
</evidence>
<dbReference type="InterPro" id="IPR055348">
    <property type="entry name" value="DctQ"/>
</dbReference>
<name>A0A9D7FGT3_9RHOO</name>
<feature type="transmembrane region" description="Helical" evidence="9">
    <location>
        <begin position="154"/>
        <end position="172"/>
    </location>
</feature>
<feature type="transmembrane region" description="Helical" evidence="9">
    <location>
        <begin position="97"/>
        <end position="121"/>
    </location>
</feature>
<protein>
    <recommendedName>
        <fullName evidence="9">TRAP transporter small permease protein</fullName>
    </recommendedName>
</protein>
<comment type="function">
    <text evidence="9">Part of the tripartite ATP-independent periplasmic (TRAP) transport system.</text>
</comment>
<evidence type="ECO:0000256" key="4">
    <source>
        <dbReference type="ARBA" id="ARBA00022519"/>
    </source>
</evidence>
<keyword evidence="3" id="KW-1003">Cell membrane</keyword>
<dbReference type="Pfam" id="PF04290">
    <property type="entry name" value="DctQ"/>
    <property type="match status" value="1"/>
</dbReference>
<dbReference type="PANTHER" id="PTHR35011:SF2">
    <property type="entry name" value="2,3-DIKETO-L-GULONATE TRAP TRANSPORTER SMALL PERMEASE PROTEIN YIAM"/>
    <property type="match status" value="1"/>
</dbReference>
<evidence type="ECO:0000256" key="7">
    <source>
        <dbReference type="ARBA" id="ARBA00023136"/>
    </source>
</evidence>
<evidence type="ECO:0000256" key="10">
    <source>
        <dbReference type="SAM" id="MobiDB-lite"/>
    </source>
</evidence>
<sequence length="260" mass="29190">MINKALNHLEELLVTFLMGAATLIIFASVVHRYSAGVNIPLVQDWLLTLDFGWAQELCIIMFVWMAKFGAAYGVRTGIHVGVDVLINRLDEGMRGKFIIFGLLAGATFTGIVATLGANFVWENGAHYFFFKLFGMEMGDLYEGPTTPDLEWPTWMVYSAIPLGSSLMCFRFLQVAWGFLKTGELPHHDHGHVDGLEEEVPPVDFDPLGMDDNLHPHDLVHPMVGERRSGEDRRNPAVEARVSEERRSGERRSKNEQGEQS</sequence>
<dbReference type="AlphaFoldDB" id="A0A9D7FGT3"/>
<keyword evidence="6 9" id="KW-1133">Transmembrane helix</keyword>
<dbReference type="GO" id="GO:0015740">
    <property type="term" value="P:C4-dicarboxylate transport"/>
    <property type="evidence" value="ECO:0007669"/>
    <property type="project" value="TreeGrafter"/>
</dbReference>
<keyword evidence="7 9" id="KW-0472">Membrane</keyword>
<comment type="subcellular location">
    <subcellularLocation>
        <location evidence="1 9">Cell inner membrane</location>
        <topology evidence="1 9">Multi-pass membrane protein</topology>
    </subcellularLocation>
</comment>
<organism evidence="12 13">
    <name type="scientific">Candidatus Propionivibrio dominans</name>
    <dbReference type="NCBI Taxonomy" id="2954373"/>
    <lineage>
        <taxon>Bacteria</taxon>
        <taxon>Pseudomonadati</taxon>
        <taxon>Pseudomonadota</taxon>
        <taxon>Betaproteobacteria</taxon>
        <taxon>Rhodocyclales</taxon>
        <taxon>Rhodocyclaceae</taxon>
        <taxon>Propionivibrio</taxon>
    </lineage>
</organism>
<keyword evidence="4 9" id="KW-0997">Cell inner membrane</keyword>
<evidence type="ECO:0000256" key="5">
    <source>
        <dbReference type="ARBA" id="ARBA00022692"/>
    </source>
</evidence>